<sequence>MKKTLLAFSVIAMLSTSFVLTFNTPTVGAIPAKECKASNFGKDTEPRRLKVDDWGSTIFYCGNSRHPDDQINLERENGEIDHEYDTSVVDDVSIDGSVLEYRAVGPGTTRISVWLPKAKKFASVKVTVEDE</sequence>
<dbReference type="EMBL" id="JAMDNP010000046">
    <property type="protein sequence ID" value="MCY9762990.1"/>
    <property type="molecule type" value="Genomic_DNA"/>
</dbReference>
<proteinExistence type="predicted"/>
<evidence type="ECO:0008006" key="4">
    <source>
        <dbReference type="Google" id="ProtNLM"/>
    </source>
</evidence>
<dbReference type="Proteomes" id="UP001527181">
    <property type="component" value="Unassembled WGS sequence"/>
</dbReference>
<evidence type="ECO:0000256" key="1">
    <source>
        <dbReference type="SAM" id="SignalP"/>
    </source>
</evidence>
<keyword evidence="3" id="KW-1185">Reference proteome</keyword>
<evidence type="ECO:0000313" key="2">
    <source>
        <dbReference type="EMBL" id="MCY9762990.1"/>
    </source>
</evidence>
<keyword evidence="1" id="KW-0732">Signal</keyword>
<evidence type="ECO:0000313" key="3">
    <source>
        <dbReference type="Proteomes" id="UP001527181"/>
    </source>
</evidence>
<feature type="chain" id="PRO_5045563845" description="Secreted protein" evidence="1">
    <location>
        <begin position="22"/>
        <end position="131"/>
    </location>
</feature>
<organism evidence="2 3">
    <name type="scientific">Paenibacillus alvei</name>
    <name type="common">Bacillus alvei</name>
    <dbReference type="NCBI Taxonomy" id="44250"/>
    <lineage>
        <taxon>Bacteria</taxon>
        <taxon>Bacillati</taxon>
        <taxon>Bacillota</taxon>
        <taxon>Bacilli</taxon>
        <taxon>Bacillales</taxon>
        <taxon>Paenibacillaceae</taxon>
        <taxon>Paenibacillus</taxon>
    </lineage>
</organism>
<protein>
    <recommendedName>
        <fullName evidence="4">Secreted protein</fullName>
    </recommendedName>
</protein>
<reference evidence="2 3" key="1">
    <citation type="submission" date="2022-05" db="EMBL/GenBank/DDBJ databases">
        <title>Genome Sequencing of Bee-Associated Microbes.</title>
        <authorList>
            <person name="Dunlap C."/>
        </authorList>
    </citation>
    <scope>NUCLEOTIDE SEQUENCE [LARGE SCALE GENOMIC DNA]</scope>
    <source>
        <strain evidence="2 3">NRRL B-04010</strain>
    </source>
</reference>
<name>A0ABT4H1Z5_PAEAL</name>
<accession>A0ABT4H1Z5</accession>
<dbReference type="GeneID" id="94487226"/>
<dbReference type="RefSeq" id="WP_005542919.1">
    <property type="nucleotide sequence ID" value="NZ_JAKOBS010000005.1"/>
</dbReference>
<feature type="signal peptide" evidence="1">
    <location>
        <begin position="1"/>
        <end position="21"/>
    </location>
</feature>
<gene>
    <name evidence="2" type="ORF">M5X12_20850</name>
</gene>
<comment type="caution">
    <text evidence="2">The sequence shown here is derived from an EMBL/GenBank/DDBJ whole genome shotgun (WGS) entry which is preliminary data.</text>
</comment>